<dbReference type="EC" id="1.1.1.22" evidence="3 9"/>
<feature type="binding site" evidence="11">
    <location>
        <position position="326"/>
    </location>
    <ligand>
        <name>substrate</name>
    </ligand>
</feature>
<sequence length="436" mass="48159">MNIAIVGTGYVGLVSGACFAEVGVDVTCVDVDQKKVESLIRGEIPIYEPGLDEIVKRTVQAGRLHFTTDLRSCLEDVEVVFSAVGTPPDEDGSADLKHVLSVAREFGRSIRKYTILAIKSTVPVGTAAKVSAVIRDELDKRGENIDFEVVSNPEFLKEGAAVKDFLSPDRIIVGVSSRRAEETMTKLYRPFMVSKPRIQFMDIPSAEMTKYAANAMLATRISFMNDIANLCDLVGANVDMVRKGIGADSRIGSKFLYSGSGYGGSCFPKDVKALISTAKEHGYRMQVVEAVDAVNERQKEVVVAKLRQLLGDLRGKTIALWGLAFKPDTDDMREAPSLVVIERLLASGALVKVYDPIAMEECRRRLGDRVVYGRDMYDAAFEADAVALLTEWKEFRIPSWSVLQRTMRRCVLVDGRNVYERAEIEKEGFLYTGIGK</sequence>
<evidence type="ECO:0000256" key="12">
    <source>
        <dbReference type="PIRSR" id="PIRSR500134-3"/>
    </source>
</evidence>
<dbReference type="SUPFAM" id="SSF52413">
    <property type="entry name" value="UDP-glucose/GDP-mannose dehydrogenase C-terminal domain"/>
    <property type="match status" value="1"/>
</dbReference>
<evidence type="ECO:0000256" key="3">
    <source>
        <dbReference type="ARBA" id="ARBA00012954"/>
    </source>
</evidence>
<dbReference type="Pfam" id="PF03720">
    <property type="entry name" value="UDPG_MGDP_dh_C"/>
    <property type="match status" value="1"/>
</dbReference>
<feature type="binding site" evidence="12">
    <location>
        <position position="35"/>
    </location>
    <ligand>
        <name>NAD(+)</name>
        <dbReference type="ChEBI" id="CHEBI:57540"/>
    </ligand>
</feature>
<name>A0A9D2RIY3_9BACT</name>
<evidence type="ECO:0000256" key="5">
    <source>
        <dbReference type="ARBA" id="ARBA00023002"/>
    </source>
</evidence>
<dbReference type="SMART" id="SM00984">
    <property type="entry name" value="UDPG_MGDP_dh_C"/>
    <property type="match status" value="1"/>
</dbReference>
<evidence type="ECO:0000313" key="14">
    <source>
        <dbReference type="EMBL" id="HJA99395.1"/>
    </source>
</evidence>
<feature type="binding site" evidence="12">
    <location>
        <position position="121"/>
    </location>
    <ligand>
        <name>NAD(+)</name>
        <dbReference type="ChEBI" id="CHEBI:57540"/>
    </ligand>
</feature>
<dbReference type="EMBL" id="DWYR01000024">
    <property type="protein sequence ID" value="HJA99395.1"/>
    <property type="molecule type" value="Genomic_DNA"/>
</dbReference>
<comment type="function">
    <text evidence="8">Catalyzes the conversion of UDP-glucose into UDP-glucuronate, one of the precursors of teichuronic acid.</text>
</comment>
<feature type="binding site" evidence="12">
    <location>
        <position position="30"/>
    </location>
    <ligand>
        <name>NAD(+)</name>
        <dbReference type="ChEBI" id="CHEBI:57540"/>
    </ligand>
</feature>
<dbReference type="InterPro" id="IPR036291">
    <property type="entry name" value="NAD(P)-bd_dom_sf"/>
</dbReference>
<dbReference type="SUPFAM" id="SSF48179">
    <property type="entry name" value="6-phosphogluconate dehydrogenase C-terminal domain-like"/>
    <property type="match status" value="1"/>
</dbReference>
<evidence type="ECO:0000256" key="9">
    <source>
        <dbReference type="PIRNR" id="PIRNR000124"/>
    </source>
</evidence>
<dbReference type="NCBIfam" id="TIGR03026">
    <property type="entry name" value="NDP-sugDHase"/>
    <property type="match status" value="1"/>
</dbReference>
<dbReference type="InterPro" id="IPR028357">
    <property type="entry name" value="UDPglc_DH_bac"/>
</dbReference>
<dbReference type="InterPro" id="IPR008927">
    <property type="entry name" value="6-PGluconate_DH-like_C_sf"/>
</dbReference>
<dbReference type="InterPro" id="IPR017476">
    <property type="entry name" value="UDP-Glc/GDP-Man"/>
</dbReference>
<dbReference type="Proteomes" id="UP000824259">
    <property type="component" value="Unassembled WGS sequence"/>
</dbReference>
<dbReference type="Pfam" id="PF00984">
    <property type="entry name" value="UDPG_MGDP_dh"/>
    <property type="match status" value="1"/>
</dbReference>
<evidence type="ECO:0000256" key="2">
    <source>
        <dbReference type="ARBA" id="ARBA00006601"/>
    </source>
</evidence>
<dbReference type="PANTHER" id="PTHR43750:SF3">
    <property type="entry name" value="UDP-GLUCOSE 6-DEHYDROGENASE TUAD"/>
    <property type="match status" value="1"/>
</dbReference>
<evidence type="ECO:0000256" key="4">
    <source>
        <dbReference type="ARBA" id="ARBA00015132"/>
    </source>
</evidence>
<dbReference type="SUPFAM" id="SSF51735">
    <property type="entry name" value="NAD(P)-binding Rossmann-fold domains"/>
    <property type="match status" value="1"/>
</dbReference>
<comment type="similarity">
    <text evidence="2 9">Belongs to the UDP-glucose/GDP-mannose dehydrogenase family.</text>
</comment>
<evidence type="ECO:0000256" key="11">
    <source>
        <dbReference type="PIRSR" id="PIRSR500134-2"/>
    </source>
</evidence>
<evidence type="ECO:0000256" key="8">
    <source>
        <dbReference type="ARBA" id="ARBA00053241"/>
    </source>
</evidence>
<feature type="binding site" evidence="11">
    <location>
        <position position="210"/>
    </location>
    <ligand>
        <name>substrate</name>
    </ligand>
</feature>
<feature type="active site" description="Nucleophile" evidence="10">
    <location>
        <position position="266"/>
    </location>
</feature>
<feature type="binding site" evidence="12">
    <location>
        <position position="333"/>
    </location>
    <ligand>
        <name>NAD(+)</name>
        <dbReference type="ChEBI" id="CHEBI:57540"/>
    </ligand>
</feature>
<comment type="catalytic activity">
    <reaction evidence="7 9">
        <text>UDP-alpha-D-glucose + 2 NAD(+) + H2O = UDP-alpha-D-glucuronate + 2 NADH + 3 H(+)</text>
        <dbReference type="Rhea" id="RHEA:23596"/>
        <dbReference type="ChEBI" id="CHEBI:15377"/>
        <dbReference type="ChEBI" id="CHEBI:15378"/>
        <dbReference type="ChEBI" id="CHEBI:57540"/>
        <dbReference type="ChEBI" id="CHEBI:57945"/>
        <dbReference type="ChEBI" id="CHEBI:58052"/>
        <dbReference type="ChEBI" id="CHEBI:58885"/>
        <dbReference type="EC" id="1.1.1.22"/>
    </reaction>
</comment>
<feature type="binding site" evidence="12">
    <location>
        <position position="158"/>
    </location>
    <ligand>
        <name>NAD(+)</name>
        <dbReference type="ChEBI" id="CHEBI:57540"/>
    </ligand>
</feature>
<feature type="binding site" evidence="11">
    <location>
        <begin position="255"/>
        <end position="259"/>
    </location>
    <ligand>
        <name>substrate</name>
    </ligand>
</feature>
<reference evidence="14" key="2">
    <citation type="submission" date="2021-04" db="EMBL/GenBank/DDBJ databases">
        <authorList>
            <person name="Gilroy R."/>
        </authorList>
    </citation>
    <scope>NUCLEOTIDE SEQUENCE</scope>
    <source>
        <strain evidence="14">CHK169-11906</strain>
    </source>
</reference>
<feature type="binding site" evidence="11">
    <location>
        <begin position="155"/>
        <end position="158"/>
    </location>
    <ligand>
        <name>substrate</name>
    </ligand>
</feature>
<dbReference type="FunFam" id="1.20.5.100:FF:000001">
    <property type="entry name" value="UDP-glucose 6-dehydrogenase"/>
    <property type="match status" value="1"/>
</dbReference>
<dbReference type="GO" id="GO:0003979">
    <property type="term" value="F:UDP-glucose 6-dehydrogenase activity"/>
    <property type="evidence" value="ECO:0007669"/>
    <property type="project" value="UniProtKB-EC"/>
</dbReference>
<dbReference type="PIRSF" id="PIRSF000124">
    <property type="entry name" value="UDPglc_GDPman_dh"/>
    <property type="match status" value="1"/>
</dbReference>
<proteinExistence type="inferred from homology"/>
<feature type="binding site" evidence="12">
    <location>
        <position position="269"/>
    </location>
    <ligand>
        <name>NAD(+)</name>
        <dbReference type="ChEBI" id="CHEBI:57540"/>
    </ligand>
</feature>
<evidence type="ECO:0000256" key="7">
    <source>
        <dbReference type="ARBA" id="ARBA00047473"/>
    </source>
</evidence>
<dbReference type="PANTHER" id="PTHR43750">
    <property type="entry name" value="UDP-GLUCOSE 6-DEHYDROGENASE TUAD"/>
    <property type="match status" value="1"/>
</dbReference>
<comment type="pathway">
    <text evidence="1">Nucleotide-sugar biosynthesis; UDP-alpha-D-glucuronate biosynthesis; UDP-alpha-D-glucuronate from UDP-alpha-D-glucose: step 1/1.</text>
</comment>
<feature type="binding site" evidence="12">
    <location>
        <position position="86"/>
    </location>
    <ligand>
        <name>NAD(+)</name>
        <dbReference type="ChEBI" id="CHEBI:57540"/>
    </ligand>
</feature>
<dbReference type="InterPro" id="IPR014026">
    <property type="entry name" value="UDP-Glc/GDP-Man_DH_dimer"/>
</dbReference>
<comment type="caution">
    <text evidence="14">The sequence shown here is derived from an EMBL/GenBank/DDBJ whole genome shotgun (WGS) entry which is preliminary data.</text>
</comment>
<gene>
    <name evidence="14" type="ORF">H9779_07360</name>
</gene>
<dbReference type="InterPro" id="IPR014027">
    <property type="entry name" value="UDP-Glc/GDP-Man_DH_C"/>
</dbReference>
<feature type="domain" description="UDP-glucose/GDP-mannose dehydrogenase C-terminal" evidence="13">
    <location>
        <begin position="319"/>
        <end position="421"/>
    </location>
</feature>
<dbReference type="AlphaFoldDB" id="A0A9D2RIY3"/>
<reference evidence="14" key="1">
    <citation type="journal article" date="2021" name="PeerJ">
        <title>Extensive microbial diversity within the chicken gut microbiome revealed by metagenomics and culture.</title>
        <authorList>
            <person name="Gilroy R."/>
            <person name="Ravi A."/>
            <person name="Getino M."/>
            <person name="Pursley I."/>
            <person name="Horton D.L."/>
            <person name="Alikhan N.F."/>
            <person name="Baker D."/>
            <person name="Gharbi K."/>
            <person name="Hall N."/>
            <person name="Watson M."/>
            <person name="Adriaenssens E.M."/>
            <person name="Foster-Nyarko E."/>
            <person name="Jarju S."/>
            <person name="Secka A."/>
            <person name="Antonio M."/>
            <person name="Oren A."/>
            <person name="Chaudhuri R.R."/>
            <person name="La Ragione R."/>
            <person name="Hildebrand F."/>
            <person name="Pallen M.J."/>
        </authorList>
    </citation>
    <scope>NUCLEOTIDE SEQUENCE</scope>
    <source>
        <strain evidence="14">CHK169-11906</strain>
    </source>
</reference>
<evidence type="ECO:0000313" key="15">
    <source>
        <dbReference type="Proteomes" id="UP000824259"/>
    </source>
</evidence>
<evidence type="ECO:0000259" key="13">
    <source>
        <dbReference type="SMART" id="SM00984"/>
    </source>
</evidence>
<dbReference type="Gene3D" id="3.40.50.720">
    <property type="entry name" value="NAD(P)-binding Rossmann-like Domain"/>
    <property type="match status" value="2"/>
</dbReference>
<evidence type="ECO:0000256" key="1">
    <source>
        <dbReference type="ARBA" id="ARBA00004701"/>
    </source>
</evidence>
<keyword evidence="5 9" id="KW-0560">Oxidoreductase</keyword>
<organism evidence="14 15">
    <name type="scientific">Candidatus Alistipes avicola</name>
    <dbReference type="NCBI Taxonomy" id="2838432"/>
    <lineage>
        <taxon>Bacteria</taxon>
        <taxon>Pseudomonadati</taxon>
        <taxon>Bacteroidota</taxon>
        <taxon>Bacteroidia</taxon>
        <taxon>Bacteroidales</taxon>
        <taxon>Rikenellaceae</taxon>
        <taxon>Alistipes</taxon>
    </lineage>
</organism>
<dbReference type="InterPro" id="IPR036220">
    <property type="entry name" value="UDP-Glc/GDP-Man_DH_C_sf"/>
</dbReference>
<dbReference type="PIRSF" id="PIRSF500134">
    <property type="entry name" value="UDPglc_DH_bac"/>
    <property type="match status" value="1"/>
</dbReference>
<evidence type="ECO:0000256" key="10">
    <source>
        <dbReference type="PIRSR" id="PIRSR500134-1"/>
    </source>
</evidence>
<evidence type="ECO:0000256" key="6">
    <source>
        <dbReference type="ARBA" id="ARBA00023027"/>
    </source>
</evidence>
<dbReference type="Gene3D" id="1.20.5.100">
    <property type="entry name" value="Cytochrome c1, transmembrane anchor, C-terminal"/>
    <property type="match status" value="1"/>
</dbReference>
<feature type="binding site" evidence="11">
    <location>
        <position position="263"/>
    </location>
    <ligand>
        <name>substrate</name>
    </ligand>
</feature>
<dbReference type="GO" id="GO:0051287">
    <property type="term" value="F:NAD binding"/>
    <property type="evidence" value="ECO:0007669"/>
    <property type="project" value="InterPro"/>
</dbReference>
<accession>A0A9D2RIY3</accession>
<dbReference type="Pfam" id="PF03721">
    <property type="entry name" value="UDPG_MGDP_dh_N"/>
    <property type="match status" value="1"/>
</dbReference>
<dbReference type="GO" id="GO:0000271">
    <property type="term" value="P:polysaccharide biosynthetic process"/>
    <property type="evidence" value="ECO:0007669"/>
    <property type="project" value="InterPro"/>
</dbReference>
<dbReference type="InterPro" id="IPR001732">
    <property type="entry name" value="UDP-Glc/GDP-Man_DH_N"/>
</dbReference>
<protein>
    <recommendedName>
        <fullName evidence="4 9">UDP-glucose 6-dehydrogenase</fullName>
        <ecNumber evidence="3 9">1.1.1.22</ecNumber>
    </recommendedName>
</protein>
<keyword evidence="6 9" id="KW-0520">NAD</keyword>